<dbReference type="STRING" id="989370.AOQ71_12455"/>
<protein>
    <recommendedName>
        <fullName evidence="7">Outer membrane protein beta-barrel domain-containing protein</fullName>
    </recommendedName>
</protein>
<keyword evidence="3" id="KW-0472">Membrane</keyword>
<gene>
    <name evidence="8" type="ORF">AOQ71_12455</name>
</gene>
<dbReference type="Pfam" id="PF13505">
    <property type="entry name" value="OMP_b-brl"/>
    <property type="match status" value="1"/>
</dbReference>
<evidence type="ECO:0000256" key="3">
    <source>
        <dbReference type="ARBA" id="ARBA00023136"/>
    </source>
</evidence>
<evidence type="ECO:0000256" key="4">
    <source>
        <dbReference type="ARBA" id="ARBA00023237"/>
    </source>
</evidence>
<evidence type="ECO:0000256" key="5">
    <source>
        <dbReference type="ARBA" id="ARBA00038306"/>
    </source>
</evidence>
<feature type="signal peptide" evidence="6">
    <location>
        <begin position="1"/>
        <end position="22"/>
    </location>
</feature>
<name>A0A0R3E5F2_9BRAD</name>
<accession>A0A0R3E5F2</accession>
<dbReference type="EMBL" id="LJYG01000047">
    <property type="protein sequence ID" value="KRQ14690.1"/>
    <property type="molecule type" value="Genomic_DNA"/>
</dbReference>
<proteinExistence type="inferred from homology"/>
<evidence type="ECO:0000256" key="1">
    <source>
        <dbReference type="ARBA" id="ARBA00004442"/>
    </source>
</evidence>
<comment type="subcellular location">
    <subcellularLocation>
        <location evidence="1">Cell outer membrane</location>
    </subcellularLocation>
</comment>
<evidence type="ECO:0000256" key="6">
    <source>
        <dbReference type="SAM" id="SignalP"/>
    </source>
</evidence>
<dbReference type="OrthoDB" id="9815357at2"/>
<comment type="similarity">
    <text evidence="5">Belongs to the Omp25/RopB family.</text>
</comment>
<feature type="chain" id="PRO_5006436076" description="Outer membrane protein beta-barrel domain-containing protein" evidence="6">
    <location>
        <begin position="23"/>
        <end position="247"/>
    </location>
</feature>
<dbReference type="Gene3D" id="2.40.160.20">
    <property type="match status" value="1"/>
</dbReference>
<keyword evidence="9" id="KW-1185">Reference proteome</keyword>
<dbReference type="AlphaFoldDB" id="A0A0R3E5F2"/>
<dbReference type="GO" id="GO:0009279">
    <property type="term" value="C:cell outer membrane"/>
    <property type="evidence" value="ECO:0007669"/>
    <property type="project" value="UniProtKB-SubCell"/>
</dbReference>
<evidence type="ECO:0000259" key="7">
    <source>
        <dbReference type="Pfam" id="PF13505"/>
    </source>
</evidence>
<dbReference type="Proteomes" id="UP000051936">
    <property type="component" value="Unassembled WGS sequence"/>
</dbReference>
<dbReference type="PANTHER" id="PTHR34001">
    <property type="entry name" value="BLL7405 PROTEIN"/>
    <property type="match status" value="1"/>
</dbReference>
<dbReference type="InterPro" id="IPR011250">
    <property type="entry name" value="OMP/PagP_B-barrel"/>
</dbReference>
<reference evidence="8 9" key="1">
    <citation type="submission" date="2015-09" db="EMBL/GenBank/DDBJ databases">
        <title>Draft Genome Sequence of Bradyrhizobium manausense Strain BR 3351T, a Novel Symbiotic Nitrogen-Fixing Alphaproteobacterium Isolated from Brazilian Amazon Rain Forest.</title>
        <authorList>
            <person name="De Araujo J.L."/>
            <person name="Zilli J.E."/>
        </authorList>
    </citation>
    <scope>NUCLEOTIDE SEQUENCE [LARGE SCALE GENOMIC DNA]</scope>
    <source>
        <strain evidence="8 9">BR3351</strain>
    </source>
</reference>
<dbReference type="PANTHER" id="PTHR34001:SF3">
    <property type="entry name" value="BLL7405 PROTEIN"/>
    <property type="match status" value="1"/>
</dbReference>
<sequence length="247" mass="25858">MNKLLASAAFGALFLGAASASAADLAARPYTKAPPQAVVATVFDWSGFYIGVNGGWAQSHDRRVFDATSTLFGSYDADGGTVGGQIGYRWQTAGWVFGLEAQGNWADVSGSTPNLVVPGGVVRSRMDAFGLFTGQLGYAWNSVLLYVKGGAAITDRNYQFLAASGALASETGYGTRLGGTVGAGLEFSFAQNWSLGVEYDHIFENRHGATFNVPGGVAVTGFTTGGDTDMILGRLNYRFGGPVVARY</sequence>
<organism evidence="8 9">
    <name type="scientific">Bradyrhizobium manausense</name>
    <dbReference type="NCBI Taxonomy" id="989370"/>
    <lineage>
        <taxon>Bacteria</taxon>
        <taxon>Pseudomonadati</taxon>
        <taxon>Pseudomonadota</taxon>
        <taxon>Alphaproteobacteria</taxon>
        <taxon>Hyphomicrobiales</taxon>
        <taxon>Nitrobacteraceae</taxon>
        <taxon>Bradyrhizobium</taxon>
    </lineage>
</organism>
<evidence type="ECO:0000313" key="9">
    <source>
        <dbReference type="Proteomes" id="UP000051936"/>
    </source>
</evidence>
<dbReference type="InterPro" id="IPR027385">
    <property type="entry name" value="Beta-barrel_OMP"/>
</dbReference>
<dbReference type="InterPro" id="IPR051692">
    <property type="entry name" value="OMP-like"/>
</dbReference>
<evidence type="ECO:0000313" key="8">
    <source>
        <dbReference type="EMBL" id="KRQ14690.1"/>
    </source>
</evidence>
<evidence type="ECO:0000256" key="2">
    <source>
        <dbReference type="ARBA" id="ARBA00022729"/>
    </source>
</evidence>
<keyword evidence="4" id="KW-0998">Cell outer membrane</keyword>
<keyword evidence="2 6" id="KW-0732">Signal</keyword>
<comment type="caution">
    <text evidence="8">The sequence shown here is derived from an EMBL/GenBank/DDBJ whole genome shotgun (WGS) entry which is preliminary data.</text>
</comment>
<dbReference type="SUPFAM" id="SSF56925">
    <property type="entry name" value="OMPA-like"/>
    <property type="match status" value="1"/>
</dbReference>
<dbReference type="RefSeq" id="WP_057746572.1">
    <property type="nucleotide sequence ID" value="NZ_LJYG01000047.1"/>
</dbReference>
<feature type="domain" description="Outer membrane protein beta-barrel" evidence="7">
    <location>
        <begin position="10"/>
        <end position="239"/>
    </location>
</feature>